<dbReference type="GO" id="GO:0046654">
    <property type="term" value="P:tetrahydrofolate biosynthetic process"/>
    <property type="evidence" value="ECO:0007669"/>
    <property type="project" value="UniProtKB-UniPathway"/>
</dbReference>
<comment type="caution">
    <text evidence="14">The sequence shown here is derived from an EMBL/GenBank/DDBJ whole genome shotgun (WGS) entry which is preliminary data.</text>
</comment>
<dbReference type="SUPFAM" id="SSF55083">
    <property type="entry name" value="6-hydroxymethyl-7,8-dihydropterin pyrophosphokinase, HPPK"/>
    <property type="match status" value="1"/>
</dbReference>
<dbReference type="Proteomes" id="UP000187344">
    <property type="component" value="Unassembled WGS sequence"/>
</dbReference>
<dbReference type="GeneID" id="92992440"/>
<sequence>MNRKEALNGVWKKAWLGMGGNVGDVIGTLEHALKDIENSADVELIRVSSFYRTPPWGKTDQNEFVNICCEIKTRLSPEKLLQICLAIEQNYGRLRKIKWGPRTLDIDLLAFEDIDQYHSRTLTLPHPLMTERAFVLDPLNEIAPDLKINGRTVRDWKKACNDDGIVVLPTHFGIR</sequence>
<comment type="pathway">
    <text evidence="1">Cofactor biosynthesis; tetrahydrofolate biosynthesis; 2-amino-4-hydroxy-6-hydroxymethyl-7,8-dihydropteridine diphosphate from 7,8-dihydroneopterin triphosphate: step 4/4.</text>
</comment>
<accession>A0A1R0F7I9</accession>
<dbReference type="GO" id="GO:0016301">
    <property type="term" value="F:kinase activity"/>
    <property type="evidence" value="ECO:0007669"/>
    <property type="project" value="UniProtKB-KW"/>
</dbReference>
<evidence type="ECO:0000256" key="7">
    <source>
        <dbReference type="ARBA" id="ARBA00022777"/>
    </source>
</evidence>
<dbReference type="PANTHER" id="PTHR43071:SF1">
    <property type="entry name" value="2-AMINO-4-HYDROXY-6-HYDROXYMETHYLDIHYDROPTERIDINE PYROPHOSPHOKINASE"/>
    <property type="match status" value="1"/>
</dbReference>
<dbReference type="EMBL" id="LXYT01000003">
    <property type="protein sequence ID" value="OLY42934.1"/>
    <property type="molecule type" value="Genomic_DNA"/>
</dbReference>
<evidence type="ECO:0000256" key="2">
    <source>
        <dbReference type="ARBA" id="ARBA00005810"/>
    </source>
</evidence>
<dbReference type="EC" id="2.7.6.3" evidence="3"/>
<keyword evidence="8" id="KW-0067">ATP-binding</keyword>
<dbReference type="AlphaFoldDB" id="A0A1R0F7I9"/>
<reference evidence="14 15" key="1">
    <citation type="submission" date="2016-12" db="EMBL/GenBank/DDBJ databases">
        <title>Comparative genomics of Bartonella apis.</title>
        <authorList>
            <person name="Engel P."/>
        </authorList>
    </citation>
    <scope>NUCLEOTIDE SEQUENCE [LARGE SCALE GENOMIC DNA]</scope>
    <source>
        <strain evidence="14 15">PEB0149</strain>
    </source>
</reference>
<evidence type="ECO:0000256" key="8">
    <source>
        <dbReference type="ARBA" id="ARBA00022840"/>
    </source>
</evidence>
<feature type="domain" description="7,8-dihydro-6-hydroxymethylpterin-pyrophosphokinase" evidence="13">
    <location>
        <begin position="98"/>
        <end position="109"/>
    </location>
</feature>
<dbReference type="NCBIfam" id="TIGR01498">
    <property type="entry name" value="folK"/>
    <property type="match status" value="1"/>
</dbReference>
<evidence type="ECO:0000256" key="10">
    <source>
        <dbReference type="ARBA" id="ARBA00029409"/>
    </source>
</evidence>
<keyword evidence="15" id="KW-1185">Reference proteome</keyword>
<evidence type="ECO:0000256" key="5">
    <source>
        <dbReference type="ARBA" id="ARBA00022679"/>
    </source>
</evidence>
<evidence type="ECO:0000256" key="12">
    <source>
        <dbReference type="ARBA" id="ARBA00033413"/>
    </source>
</evidence>
<dbReference type="GO" id="GO:0003848">
    <property type="term" value="F:2-amino-4-hydroxy-6-hydroxymethyldihydropteridine diphosphokinase activity"/>
    <property type="evidence" value="ECO:0007669"/>
    <property type="project" value="UniProtKB-EC"/>
</dbReference>
<evidence type="ECO:0000256" key="1">
    <source>
        <dbReference type="ARBA" id="ARBA00005051"/>
    </source>
</evidence>
<keyword evidence="6" id="KW-0547">Nucleotide-binding</keyword>
<evidence type="ECO:0000256" key="4">
    <source>
        <dbReference type="ARBA" id="ARBA00016218"/>
    </source>
</evidence>
<evidence type="ECO:0000256" key="11">
    <source>
        <dbReference type="ARBA" id="ARBA00029766"/>
    </source>
</evidence>
<evidence type="ECO:0000259" key="13">
    <source>
        <dbReference type="PROSITE" id="PS00794"/>
    </source>
</evidence>
<dbReference type="Pfam" id="PF01288">
    <property type="entry name" value="HPPK"/>
    <property type="match status" value="1"/>
</dbReference>
<dbReference type="PROSITE" id="PS00794">
    <property type="entry name" value="HPPK"/>
    <property type="match status" value="1"/>
</dbReference>
<proteinExistence type="inferred from homology"/>
<dbReference type="OrthoDB" id="9808041at2"/>
<comment type="similarity">
    <text evidence="2">Belongs to the HPPK family.</text>
</comment>
<dbReference type="PANTHER" id="PTHR43071">
    <property type="entry name" value="2-AMINO-4-HYDROXY-6-HYDROXYMETHYLDIHYDROPTERIDINE PYROPHOSPHOKINASE"/>
    <property type="match status" value="1"/>
</dbReference>
<evidence type="ECO:0000313" key="15">
    <source>
        <dbReference type="Proteomes" id="UP000187344"/>
    </source>
</evidence>
<name>A0A1R0F7I9_9HYPH</name>
<dbReference type="UniPathway" id="UPA00077">
    <property type="reaction ID" value="UER00155"/>
</dbReference>
<dbReference type="Gene3D" id="3.30.70.560">
    <property type="entry name" value="7,8-Dihydro-6-hydroxymethylpterin-pyrophosphokinase HPPK"/>
    <property type="match status" value="1"/>
</dbReference>
<organism evidence="14 15">
    <name type="scientific">Bartonella apis</name>
    <dbReference type="NCBI Taxonomy" id="1686310"/>
    <lineage>
        <taxon>Bacteria</taxon>
        <taxon>Pseudomonadati</taxon>
        <taxon>Pseudomonadota</taxon>
        <taxon>Alphaproteobacteria</taxon>
        <taxon>Hyphomicrobiales</taxon>
        <taxon>Bartonellaceae</taxon>
        <taxon>Bartonella</taxon>
    </lineage>
</organism>
<keyword evidence="9" id="KW-0289">Folate biosynthesis</keyword>
<evidence type="ECO:0000256" key="3">
    <source>
        <dbReference type="ARBA" id="ARBA00013253"/>
    </source>
</evidence>
<dbReference type="InterPro" id="IPR035907">
    <property type="entry name" value="Hppk_sf"/>
</dbReference>
<dbReference type="RefSeq" id="WP_075870763.1">
    <property type="nucleotide sequence ID" value="NZ_LXYS01000003.1"/>
</dbReference>
<dbReference type="CDD" id="cd00483">
    <property type="entry name" value="HPPK"/>
    <property type="match status" value="1"/>
</dbReference>
<keyword evidence="7 14" id="KW-0418">Kinase</keyword>
<gene>
    <name evidence="14" type="ORF">PEB0149_003500</name>
</gene>
<keyword evidence="5 14" id="KW-0808">Transferase</keyword>
<dbReference type="GO" id="GO:0046656">
    <property type="term" value="P:folic acid biosynthetic process"/>
    <property type="evidence" value="ECO:0007669"/>
    <property type="project" value="UniProtKB-KW"/>
</dbReference>
<dbReference type="GO" id="GO:0005524">
    <property type="term" value="F:ATP binding"/>
    <property type="evidence" value="ECO:0007669"/>
    <property type="project" value="UniProtKB-KW"/>
</dbReference>
<protein>
    <recommendedName>
        <fullName evidence="4">2-amino-4-hydroxy-6-hydroxymethyldihydropteridine pyrophosphokinase</fullName>
        <ecNumber evidence="3">2.7.6.3</ecNumber>
    </recommendedName>
    <alternativeName>
        <fullName evidence="11">6-hydroxymethyl-7,8-dihydropterin pyrophosphokinase</fullName>
    </alternativeName>
    <alternativeName>
        <fullName evidence="12">7,8-dihydro-6-hydroxymethylpterin-pyrophosphokinase</fullName>
    </alternativeName>
</protein>
<comment type="function">
    <text evidence="10">Catalyzes the transfer of pyrophosphate from adenosine triphosphate (ATP) to 6-hydroxymethyl-7,8-dihydropterin, an enzymatic step in folate biosynthesis pathway.</text>
</comment>
<evidence type="ECO:0000313" key="14">
    <source>
        <dbReference type="EMBL" id="OLY42934.1"/>
    </source>
</evidence>
<evidence type="ECO:0000256" key="9">
    <source>
        <dbReference type="ARBA" id="ARBA00022909"/>
    </source>
</evidence>
<evidence type="ECO:0000256" key="6">
    <source>
        <dbReference type="ARBA" id="ARBA00022741"/>
    </source>
</evidence>
<dbReference type="InterPro" id="IPR000550">
    <property type="entry name" value="Hppk"/>
</dbReference>